<accession>A0ACB9CXN8</accession>
<gene>
    <name evidence="1" type="ORF">L2E82_29480</name>
</gene>
<reference evidence="2" key="1">
    <citation type="journal article" date="2022" name="Mol. Ecol. Resour.">
        <title>The genomes of chicory, endive, great burdock and yacon provide insights into Asteraceae palaeo-polyploidization history and plant inulin production.</title>
        <authorList>
            <person name="Fan W."/>
            <person name="Wang S."/>
            <person name="Wang H."/>
            <person name="Wang A."/>
            <person name="Jiang F."/>
            <person name="Liu H."/>
            <person name="Zhao H."/>
            <person name="Xu D."/>
            <person name="Zhang Y."/>
        </authorList>
    </citation>
    <scope>NUCLEOTIDE SEQUENCE [LARGE SCALE GENOMIC DNA]</scope>
    <source>
        <strain evidence="2">cv. Punajuju</strain>
    </source>
</reference>
<reference evidence="1 2" key="2">
    <citation type="journal article" date="2022" name="Mol. Ecol. Resour.">
        <title>The genomes of chicory, endive, great burdock and yacon provide insights into Asteraceae paleo-polyploidization history and plant inulin production.</title>
        <authorList>
            <person name="Fan W."/>
            <person name="Wang S."/>
            <person name="Wang H."/>
            <person name="Wang A."/>
            <person name="Jiang F."/>
            <person name="Liu H."/>
            <person name="Zhao H."/>
            <person name="Xu D."/>
            <person name="Zhang Y."/>
        </authorList>
    </citation>
    <scope>NUCLEOTIDE SEQUENCE [LARGE SCALE GENOMIC DNA]</scope>
    <source>
        <strain evidence="2">cv. Punajuju</strain>
        <tissue evidence="1">Leaves</tissue>
    </source>
</reference>
<name>A0ACB9CXN8_CICIN</name>
<evidence type="ECO:0000313" key="1">
    <source>
        <dbReference type="EMBL" id="KAI3739089.1"/>
    </source>
</evidence>
<organism evidence="1 2">
    <name type="scientific">Cichorium intybus</name>
    <name type="common">Chicory</name>
    <dbReference type="NCBI Taxonomy" id="13427"/>
    <lineage>
        <taxon>Eukaryota</taxon>
        <taxon>Viridiplantae</taxon>
        <taxon>Streptophyta</taxon>
        <taxon>Embryophyta</taxon>
        <taxon>Tracheophyta</taxon>
        <taxon>Spermatophyta</taxon>
        <taxon>Magnoliopsida</taxon>
        <taxon>eudicotyledons</taxon>
        <taxon>Gunneridae</taxon>
        <taxon>Pentapetalae</taxon>
        <taxon>asterids</taxon>
        <taxon>campanulids</taxon>
        <taxon>Asterales</taxon>
        <taxon>Asteraceae</taxon>
        <taxon>Cichorioideae</taxon>
        <taxon>Cichorieae</taxon>
        <taxon>Cichoriinae</taxon>
        <taxon>Cichorium</taxon>
    </lineage>
</organism>
<dbReference type="EMBL" id="CM042013">
    <property type="protein sequence ID" value="KAI3739089.1"/>
    <property type="molecule type" value="Genomic_DNA"/>
</dbReference>
<sequence length="231" mass="25464">MLDLTYCDFNGTFDIQGFETGRSILTKLKTLNLGDNKFNESIITSLSTLSSLTNLDLSQNPMLGPFPAQEFTALENLEMLDLSYCGFTGTFEIQGSERVPILRKLKTLNLVSNGFNESVIKSLNTLSSLTTLDLSYNPMSGPFPAQELSHLINLEELDLSGTQFNGTPNIQACKTLSILKRLESISLYDNNFDKSIISCLSVLPSLKILDLSRSKSLGTSFPVQGIPFLEQ</sequence>
<keyword evidence="2" id="KW-1185">Reference proteome</keyword>
<proteinExistence type="predicted"/>
<evidence type="ECO:0000313" key="2">
    <source>
        <dbReference type="Proteomes" id="UP001055811"/>
    </source>
</evidence>
<dbReference type="Proteomes" id="UP001055811">
    <property type="component" value="Linkage Group LG05"/>
</dbReference>
<protein>
    <submittedName>
        <fullName evidence="1">Uncharacterized protein</fullName>
    </submittedName>
</protein>
<comment type="caution">
    <text evidence="1">The sequence shown here is derived from an EMBL/GenBank/DDBJ whole genome shotgun (WGS) entry which is preliminary data.</text>
</comment>